<dbReference type="RefSeq" id="WP_344171989.1">
    <property type="nucleotide sequence ID" value="NZ_BAAARY010000009.1"/>
</dbReference>
<dbReference type="Proteomes" id="UP001499978">
    <property type="component" value="Unassembled WGS sequence"/>
</dbReference>
<keyword evidence="3" id="KW-1185">Reference proteome</keyword>
<feature type="transmembrane region" description="Helical" evidence="1">
    <location>
        <begin position="181"/>
        <end position="201"/>
    </location>
</feature>
<reference evidence="2 3" key="1">
    <citation type="journal article" date="2019" name="Int. J. Syst. Evol. Microbiol.">
        <title>The Global Catalogue of Microorganisms (GCM) 10K type strain sequencing project: providing services to taxonomists for standard genome sequencing and annotation.</title>
        <authorList>
            <consortium name="The Broad Institute Genomics Platform"/>
            <consortium name="The Broad Institute Genome Sequencing Center for Infectious Disease"/>
            <person name="Wu L."/>
            <person name="Ma J."/>
        </authorList>
    </citation>
    <scope>NUCLEOTIDE SEQUENCE [LARGE SCALE GENOMIC DNA]</scope>
    <source>
        <strain evidence="2 3">JCM 3367</strain>
    </source>
</reference>
<sequence length="263" mass="27691">MRLLHTELLKIRTTSMAWIMLALGVLMWIPALLVARHNVSAIGLADPSTETNLSAESAAQDLYTAGTVPSLILVMLLGVLVMTGEFQHRTATLTFLAHPHRVSVVLAKTATVALLGICWSLLLLVLNLLVGVLPLRERLGGLWLADPDTVGSVLVSMLGYPLWAAIGIGFGVLVRSQVVAVIIALAVTFGGTIAMLVVFALSQYLGAWVEDAVIGFPTVATLVMISGSAPGEPPAWVGAAVLAGWGVLTAALGSVRMNRRDIT</sequence>
<dbReference type="EMBL" id="BAAARY010000009">
    <property type="protein sequence ID" value="GAA2523538.1"/>
    <property type="molecule type" value="Genomic_DNA"/>
</dbReference>
<evidence type="ECO:0000313" key="2">
    <source>
        <dbReference type="EMBL" id="GAA2523538.1"/>
    </source>
</evidence>
<organism evidence="2 3">
    <name type="scientific">Pilimelia columellifera subsp. columellifera</name>
    <dbReference type="NCBI Taxonomy" id="706583"/>
    <lineage>
        <taxon>Bacteria</taxon>
        <taxon>Bacillati</taxon>
        <taxon>Actinomycetota</taxon>
        <taxon>Actinomycetes</taxon>
        <taxon>Micromonosporales</taxon>
        <taxon>Micromonosporaceae</taxon>
        <taxon>Pilimelia</taxon>
    </lineage>
</organism>
<feature type="transmembrane region" description="Helical" evidence="1">
    <location>
        <begin position="150"/>
        <end position="174"/>
    </location>
</feature>
<feature type="transmembrane region" description="Helical" evidence="1">
    <location>
        <begin position="235"/>
        <end position="255"/>
    </location>
</feature>
<name>A0ABN3NIT2_9ACTN</name>
<feature type="transmembrane region" description="Helical" evidence="1">
    <location>
        <begin position="105"/>
        <end position="130"/>
    </location>
</feature>
<dbReference type="PANTHER" id="PTHR37305:SF1">
    <property type="entry name" value="MEMBRANE PROTEIN"/>
    <property type="match status" value="1"/>
</dbReference>
<dbReference type="PANTHER" id="PTHR37305">
    <property type="entry name" value="INTEGRAL MEMBRANE PROTEIN-RELATED"/>
    <property type="match status" value="1"/>
</dbReference>
<evidence type="ECO:0000313" key="3">
    <source>
        <dbReference type="Proteomes" id="UP001499978"/>
    </source>
</evidence>
<gene>
    <name evidence="2" type="ORF">GCM10010201_22350</name>
</gene>
<dbReference type="Pfam" id="PF12730">
    <property type="entry name" value="ABC2_membrane_4"/>
    <property type="match status" value="1"/>
</dbReference>
<protein>
    <recommendedName>
        <fullName evidence="4">ABC transporter permease</fullName>
    </recommendedName>
</protein>
<evidence type="ECO:0000256" key="1">
    <source>
        <dbReference type="SAM" id="Phobius"/>
    </source>
</evidence>
<evidence type="ECO:0008006" key="4">
    <source>
        <dbReference type="Google" id="ProtNLM"/>
    </source>
</evidence>
<keyword evidence="1" id="KW-0812">Transmembrane</keyword>
<feature type="transmembrane region" description="Helical" evidence="1">
    <location>
        <begin position="65"/>
        <end position="84"/>
    </location>
</feature>
<accession>A0ABN3NIT2</accession>
<proteinExistence type="predicted"/>
<comment type="caution">
    <text evidence="2">The sequence shown here is derived from an EMBL/GenBank/DDBJ whole genome shotgun (WGS) entry which is preliminary data.</text>
</comment>
<keyword evidence="1" id="KW-1133">Transmembrane helix</keyword>
<keyword evidence="1" id="KW-0472">Membrane</keyword>